<organism evidence="1 2">
    <name type="scientific">Streptomyces bohaiensis</name>
    <dbReference type="NCBI Taxonomy" id="1431344"/>
    <lineage>
        <taxon>Bacteria</taxon>
        <taxon>Bacillati</taxon>
        <taxon>Actinomycetota</taxon>
        <taxon>Actinomycetes</taxon>
        <taxon>Kitasatosporales</taxon>
        <taxon>Streptomycetaceae</taxon>
        <taxon>Streptomyces</taxon>
    </lineage>
</organism>
<comment type="caution">
    <text evidence="1">The sequence shown here is derived from an EMBL/GenBank/DDBJ whole genome shotgun (WGS) entry which is preliminary data.</text>
</comment>
<proteinExistence type="predicted"/>
<evidence type="ECO:0000313" key="1">
    <source>
        <dbReference type="EMBL" id="NJQ16828.1"/>
    </source>
</evidence>
<name>A0ABX1CFY5_9ACTN</name>
<dbReference type="EMBL" id="JAAVJC010000200">
    <property type="protein sequence ID" value="NJQ16828.1"/>
    <property type="molecule type" value="Genomic_DNA"/>
</dbReference>
<protein>
    <submittedName>
        <fullName evidence="1">Uncharacterized protein</fullName>
    </submittedName>
</protein>
<dbReference type="RefSeq" id="WP_168089536.1">
    <property type="nucleotide sequence ID" value="NZ_JAAVJC010000200.1"/>
</dbReference>
<feature type="non-terminal residue" evidence="1">
    <location>
        <position position="180"/>
    </location>
</feature>
<keyword evidence="2" id="KW-1185">Reference proteome</keyword>
<dbReference type="Proteomes" id="UP000727056">
    <property type="component" value="Unassembled WGS sequence"/>
</dbReference>
<gene>
    <name evidence="1" type="ORF">HCN52_18295</name>
</gene>
<accession>A0ABX1CFY5</accession>
<evidence type="ECO:0000313" key="2">
    <source>
        <dbReference type="Proteomes" id="UP000727056"/>
    </source>
</evidence>
<reference evidence="1 2" key="1">
    <citation type="submission" date="2020-03" db="EMBL/GenBank/DDBJ databases">
        <title>Draft genome of Streptomyces sp. ventii, isolated from the Axial Seamount in the Pacific Ocean, and resequencing of the two type strains Streptomyces lonarensis strain NCL 716 and Streptomyces bohaiensis strain 11A07.</title>
        <authorList>
            <person name="Loughran R.M."/>
            <person name="Pfannmuller K.M."/>
            <person name="Wasson B.J."/>
            <person name="Deadmond M.C."/>
            <person name="Paddock B.E."/>
            <person name="Koyack M.J."/>
            <person name="Gallegos D.A."/>
            <person name="Mitchell E.A."/>
            <person name="Ushijima B."/>
            <person name="Saw J.H."/>
            <person name="Mcphail K.L."/>
            <person name="Videau P."/>
        </authorList>
    </citation>
    <scope>NUCLEOTIDE SEQUENCE [LARGE SCALE GENOMIC DNA]</scope>
    <source>
        <strain evidence="1 2">11A07</strain>
    </source>
</reference>
<sequence length="180" mass="18083">MWTGSASPGTAAAREGEAPASALGALLPGGRLRPGTAASAGGDIPLLLALAADAVAADRSAGRTGPVGWAAVGLPFLGALAAGDAGLDLDAGLWVDDPGRRWPQVLTAVLEAVPVVLTGPLPPVPDRVGRRIAALLRRSGSVLLAADRWEGAQLRLRVTAAVWEGVGDGEGLLRGRRATV</sequence>